<evidence type="ECO:0000313" key="10">
    <source>
        <dbReference type="EMBL" id="GAC21033.1"/>
    </source>
</evidence>
<dbReference type="SUPFAM" id="SSF55874">
    <property type="entry name" value="ATPase domain of HSP90 chaperone/DNA topoisomerase II/histidine kinase"/>
    <property type="match status" value="1"/>
</dbReference>
<comment type="subcellular location">
    <subcellularLocation>
        <location evidence="2">Cell membrane</location>
        <topology evidence="2">Multi-pass membrane protein</topology>
    </subcellularLocation>
</comment>
<feature type="coiled-coil region" evidence="7">
    <location>
        <begin position="352"/>
        <end position="383"/>
    </location>
</feature>
<comment type="caution">
    <text evidence="10">The sequence shown here is derived from an EMBL/GenBank/DDBJ whole genome shotgun (WGS) entry which is preliminary data.</text>
</comment>
<evidence type="ECO:0000256" key="8">
    <source>
        <dbReference type="SAM" id="Phobius"/>
    </source>
</evidence>
<dbReference type="Pfam" id="PF21623">
    <property type="entry name" value="HK_sensor_dom_bact"/>
    <property type="match status" value="1"/>
</dbReference>
<name>K6YWD0_9ALTE</name>
<dbReference type="STRING" id="493475.GARC_4091"/>
<gene>
    <name evidence="10" type="ORF">GARC_4091</name>
</gene>
<dbReference type="InterPro" id="IPR004358">
    <property type="entry name" value="Sig_transdc_His_kin-like_C"/>
</dbReference>
<dbReference type="InterPro" id="IPR036890">
    <property type="entry name" value="HATPase_C_sf"/>
</dbReference>
<evidence type="ECO:0000256" key="7">
    <source>
        <dbReference type="SAM" id="Coils"/>
    </source>
</evidence>
<accession>K6YWD0</accession>
<dbReference type="Gene3D" id="3.30.565.10">
    <property type="entry name" value="Histidine kinase-like ATPase, C-terminal domain"/>
    <property type="match status" value="1"/>
</dbReference>
<dbReference type="PRINTS" id="PR00344">
    <property type="entry name" value="BCTRLSENSOR"/>
</dbReference>
<keyword evidence="5 8" id="KW-0812">Transmembrane</keyword>
<dbReference type="PROSITE" id="PS50109">
    <property type="entry name" value="HIS_KIN"/>
    <property type="match status" value="1"/>
</dbReference>
<reference evidence="10 11" key="1">
    <citation type="journal article" date="2017" name="Antonie Van Leeuwenhoek">
        <title>Rhizobium rhizosphaerae sp. nov., a novel species isolated from rice rhizosphere.</title>
        <authorList>
            <person name="Zhao J.J."/>
            <person name="Zhang J."/>
            <person name="Zhang R.J."/>
            <person name="Zhang C.W."/>
            <person name="Yin H.Q."/>
            <person name="Zhang X.X."/>
        </authorList>
    </citation>
    <scope>NUCLEOTIDE SEQUENCE [LARGE SCALE GENOMIC DNA]</scope>
    <source>
        <strain evidence="10 11">BSs20135</strain>
    </source>
</reference>
<evidence type="ECO:0000259" key="9">
    <source>
        <dbReference type="PROSITE" id="PS50109"/>
    </source>
</evidence>
<dbReference type="InterPro" id="IPR048760">
    <property type="entry name" value="VP0354-like_sensor_dom"/>
</dbReference>
<evidence type="ECO:0000256" key="5">
    <source>
        <dbReference type="ARBA" id="ARBA00022692"/>
    </source>
</evidence>
<comment type="catalytic activity">
    <reaction evidence="1">
        <text>ATP + protein L-histidine = ADP + protein N-phospho-L-histidine.</text>
        <dbReference type="EC" id="2.7.13.3"/>
    </reaction>
</comment>
<evidence type="ECO:0000256" key="2">
    <source>
        <dbReference type="ARBA" id="ARBA00004651"/>
    </source>
</evidence>
<dbReference type="OrthoDB" id="2521613at2"/>
<dbReference type="AlphaFoldDB" id="K6YWD0"/>
<dbReference type="InterPro" id="IPR005467">
    <property type="entry name" value="His_kinase_dom"/>
</dbReference>
<dbReference type="eggNOG" id="COG4191">
    <property type="taxonomic scope" value="Bacteria"/>
</dbReference>
<keyword evidence="6 8" id="KW-1133">Transmembrane helix</keyword>
<evidence type="ECO:0000256" key="4">
    <source>
        <dbReference type="ARBA" id="ARBA00022475"/>
    </source>
</evidence>
<dbReference type="RefSeq" id="WP_007623576.1">
    <property type="nucleotide sequence ID" value="NZ_BAEO01000060.1"/>
</dbReference>
<protein>
    <recommendedName>
        <fullName evidence="3">histidine kinase</fullName>
        <ecNumber evidence="3">2.7.13.3</ecNumber>
    </recommendedName>
</protein>
<sequence>MTSSTHYLTKLKRRVLMNFALVLILALSLSWLTYQLLYINKVDELKNIQGQKLFIATNLFSREIGNLGDLLTLLANGQALSHKSDETKGTQNLSLKVQQQIQEHFIEFGQASSKIAQIRWLDQNGQEVVRVDFTGGKVKVSEANSLQNKQARYYFIQGMKVAAPNKYFSPIDLNVEHGEVVQPFEPTIRGTIQTSSGTHLFQGLILVNYRLDNLLTTIRDHSISDAQISIVNRDGYWLLHPQPEKEWGFMLDKPQLSLKTELPKLWLHQTKYPEGGYEITNNSLSSFMPLTTFTGADSGANSNQLFVYATSNQVYLALASRSALYFALAILLTLTLGGSIIIWRGYRYHSKLIELSLKLQHEHQKLEQANDALVENIARQQLLQDELVEANKLSSLGLMVAGVAHELNTPIGGAIICVSNADDANNKLKLAMVKGISKSQFSAGVDIINRSLHLAIINLDKAVNHIKHFKRLAIDRVNEDYLNCLLGDIVSDLSISLRPLFKKGKVLLVENIEANLSLVSRPGIISQVLENLIVNSLNHGFEPGQSGVIEIKARRQRENQICITVSDNGSGISSAMQSNLFDPFVTSGRGKGNIGLGLYMVNQWVTKLLAGKLSFISEPNCNKEFATQFTVLLPINSSDSETKIQISNDRDPIVAIEK</sequence>
<keyword evidence="4" id="KW-1003">Cell membrane</keyword>
<organism evidence="10 11">
    <name type="scientific">Paraglaciecola arctica BSs20135</name>
    <dbReference type="NCBI Taxonomy" id="493475"/>
    <lineage>
        <taxon>Bacteria</taxon>
        <taxon>Pseudomonadati</taxon>
        <taxon>Pseudomonadota</taxon>
        <taxon>Gammaproteobacteria</taxon>
        <taxon>Alteromonadales</taxon>
        <taxon>Alteromonadaceae</taxon>
        <taxon>Paraglaciecola</taxon>
    </lineage>
</organism>
<evidence type="ECO:0000256" key="3">
    <source>
        <dbReference type="ARBA" id="ARBA00012438"/>
    </source>
</evidence>
<dbReference type="SMART" id="SM00387">
    <property type="entry name" value="HATPase_c"/>
    <property type="match status" value="1"/>
</dbReference>
<dbReference type="InterPro" id="IPR029151">
    <property type="entry name" value="Sensor-like_sf"/>
</dbReference>
<dbReference type="SUPFAM" id="SSF103190">
    <property type="entry name" value="Sensory domain-like"/>
    <property type="match status" value="2"/>
</dbReference>
<dbReference type="EMBL" id="BAEO01000060">
    <property type="protein sequence ID" value="GAC21033.1"/>
    <property type="molecule type" value="Genomic_DNA"/>
</dbReference>
<dbReference type="Pfam" id="PF02518">
    <property type="entry name" value="HATPase_c"/>
    <property type="match status" value="1"/>
</dbReference>
<evidence type="ECO:0000256" key="6">
    <source>
        <dbReference type="ARBA" id="ARBA00022989"/>
    </source>
</evidence>
<feature type="domain" description="Histidine kinase" evidence="9">
    <location>
        <begin position="402"/>
        <end position="637"/>
    </location>
</feature>
<feature type="transmembrane region" description="Helical" evidence="8">
    <location>
        <begin position="323"/>
        <end position="343"/>
    </location>
</feature>
<proteinExistence type="predicted"/>
<dbReference type="Gene3D" id="3.30.450.20">
    <property type="entry name" value="PAS domain"/>
    <property type="match status" value="2"/>
</dbReference>
<keyword evidence="7" id="KW-0175">Coiled coil</keyword>
<keyword evidence="8" id="KW-0472">Membrane</keyword>
<dbReference type="GO" id="GO:0004673">
    <property type="term" value="F:protein histidine kinase activity"/>
    <property type="evidence" value="ECO:0007669"/>
    <property type="project" value="UniProtKB-EC"/>
</dbReference>
<dbReference type="Gene3D" id="1.10.287.130">
    <property type="match status" value="1"/>
</dbReference>
<keyword evidence="11" id="KW-1185">Reference proteome</keyword>
<dbReference type="Proteomes" id="UP000006327">
    <property type="component" value="Unassembled WGS sequence"/>
</dbReference>
<dbReference type="GO" id="GO:0005886">
    <property type="term" value="C:plasma membrane"/>
    <property type="evidence" value="ECO:0007669"/>
    <property type="project" value="UniProtKB-SubCell"/>
</dbReference>
<dbReference type="EC" id="2.7.13.3" evidence="3"/>
<evidence type="ECO:0000256" key="1">
    <source>
        <dbReference type="ARBA" id="ARBA00000085"/>
    </source>
</evidence>
<evidence type="ECO:0000313" key="11">
    <source>
        <dbReference type="Proteomes" id="UP000006327"/>
    </source>
</evidence>
<dbReference type="PANTHER" id="PTHR43065">
    <property type="entry name" value="SENSOR HISTIDINE KINASE"/>
    <property type="match status" value="1"/>
</dbReference>
<dbReference type="InterPro" id="IPR003594">
    <property type="entry name" value="HATPase_dom"/>
</dbReference>